<dbReference type="CDD" id="cd00067">
    <property type="entry name" value="GAL4"/>
    <property type="match status" value="1"/>
</dbReference>
<dbReference type="GO" id="GO:0000981">
    <property type="term" value="F:DNA-binding transcription factor activity, RNA polymerase II-specific"/>
    <property type="evidence" value="ECO:0007669"/>
    <property type="project" value="InterPro"/>
</dbReference>
<dbReference type="Pfam" id="PF04082">
    <property type="entry name" value="Fungal_trans"/>
    <property type="match status" value="1"/>
</dbReference>
<sequence length="716" mass="80661">MSSAEDDHFDGEGISGRSHGAKKRKIQRACDICRRKKSDGGQMPDNKCSNCIACAFDCTYVEAAKKRGPTKGYVEGLEIKVDKMEKLIRQLCPDESTFKSVMATVESKSPVVDYEPLYPSSMMGTSNSDNQPKPTAPTILDSLAHAIRNVPQDRDSFPEDEDDKAAYMLSERVKTMRIEPSDYRFFGKSSGAVLIQRAIEARSNFIGTDTQHFFNPIVSGFRPKFWTLKEWERKPHIIAPSTPLDFPEHGLIMDLVALYFKHINLFMPLFHRPTLERAIQDGLHLNDTSFALVVLLICAVGSRFSDDPRTRLEVDEPHSAGWKWFHQAITVQKTFVTPHSLHDLQYYPLAAQFLAASAVPQSCWSLIGIGLRVAQDIGAHRRGLPKLPSVEEELKKRAFWILIVLDRMFGAALGRPCGIKDEDFDLDLPIDCDDEYWDNEDPHQRFIQPKGKPSKIAAFISMIKLTQILSVTLRTIYAINKSKVLFGFAGMKWEQVVIAELDSALNVWIDALPSHLIWDPNREDDDFFNQSLALYANYYHTQIIVHRPFIPTSKRPSSVPFPSLAICTSAARSCSHLVDLRKAKKSIPAVMIHGPVCTAALVLLLNLWSSKRTGLAQETVKKDMEDVYNCMEVLKLSEERYHTTGRLWDVLRHLADAGEFPLPESNSQPSKKRARGADFTGTVDESHDEALNKQSSRPRNIAGSLRASKEKPRPPP</sequence>
<dbReference type="InterPro" id="IPR050987">
    <property type="entry name" value="AtrR-like"/>
</dbReference>
<dbReference type="InterPro" id="IPR007219">
    <property type="entry name" value="XnlR_reg_dom"/>
</dbReference>
<dbReference type="SMART" id="SM00906">
    <property type="entry name" value="Fungal_trans"/>
    <property type="match status" value="1"/>
</dbReference>
<reference evidence="6" key="1">
    <citation type="submission" date="2020-11" db="EMBL/GenBank/DDBJ databases">
        <authorList>
            <consortium name="DOE Joint Genome Institute"/>
            <person name="Ahrendt S."/>
            <person name="Riley R."/>
            <person name="Andreopoulos W."/>
            <person name="Labutti K."/>
            <person name="Pangilinan J."/>
            <person name="Ruiz-Duenas F.J."/>
            <person name="Barrasa J.M."/>
            <person name="Sanchez-Garcia M."/>
            <person name="Camarero S."/>
            <person name="Miyauchi S."/>
            <person name="Serrano A."/>
            <person name="Linde D."/>
            <person name="Babiker R."/>
            <person name="Drula E."/>
            <person name="Ayuso-Fernandez I."/>
            <person name="Pacheco R."/>
            <person name="Padilla G."/>
            <person name="Ferreira P."/>
            <person name="Barriuso J."/>
            <person name="Kellner H."/>
            <person name="Castanera R."/>
            <person name="Alfaro M."/>
            <person name="Ramirez L."/>
            <person name="Pisabarro A.G."/>
            <person name="Kuo A."/>
            <person name="Tritt A."/>
            <person name="Lipzen A."/>
            <person name="He G."/>
            <person name="Yan M."/>
            <person name="Ng V."/>
            <person name="Cullen D."/>
            <person name="Martin F."/>
            <person name="Rosso M.-N."/>
            <person name="Henrissat B."/>
            <person name="Hibbett D."/>
            <person name="Martinez A.T."/>
            <person name="Grigoriev I.V."/>
        </authorList>
    </citation>
    <scope>NUCLEOTIDE SEQUENCE</scope>
    <source>
        <strain evidence="6">CBS 506.95</strain>
    </source>
</reference>
<feature type="compositionally biased region" description="Basic and acidic residues" evidence="3">
    <location>
        <begin position="707"/>
        <end position="716"/>
    </location>
</feature>
<dbReference type="Proteomes" id="UP000807306">
    <property type="component" value="Unassembled WGS sequence"/>
</dbReference>
<dbReference type="CDD" id="cd12148">
    <property type="entry name" value="fungal_TF_MHR"/>
    <property type="match status" value="1"/>
</dbReference>
<evidence type="ECO:0000256" key="1">
    <source>
        <dbReference type="ARBA" id="ARBA00022723"/>
    </source>
</evidence>
<gene>
    <name evidence="6" type="ORF">CPB83DRAFT_745231</name>
</gene>
<dbReference type="InterPro" id="IPR001138">
    <property type="entry name" value="Zn2Cys6_DnaBD"/>
</dbReference>
<dbReference type="PANTHER" id="PTHR46910:SF38">
    <property type="entry name" value="ZN(2)-C6 FUNGAL-TYPE DOMAIN-CONTAINING PROTEIN"/>
    <property type="match status" value="1"/>
</dbReference>
<keyword evidence="2" id="KW-0539">Nucleus</keyword>
<dbReference type="GO" id="GO:0008270">
    <property type="term" value="F:zinc ion binding"/>
    <property type="evidence" value="ECO:0007669"/>
    <property type="project" value="InterPro"/>
</dbReference>
<organism evidence="6 7">
    <name type="scientific">Crepidotus variabilis</name>
    <dbReference type="NCBI Taxonomy" id="179855"/>
    <lineage>
        <taxon>Eukaryota</taxon>
        <taxon>Fungi</taxon>
        <taxon>Dikarya</taxon>
        <taxon>Basidiomycota</taxon>
        <taxon>Agaricomycotina</taxon>
        <taxon>Agaricomycetes</taxon>
        <taxon>Agaricomycetidae</taxon>
        <taxon>Agaricales</taxon>
        <taxon>Agaricineae</taxon>
        <taxon>Crepidotaceae</taxon>
        <taxon>Crepidotus</taxon>
    </lineage>
</organism>
<dbReference type="PANTHER" id="PTHR46910">
    <property type="entry name" value="TRANSCRIPTION FACTOR PDR1"/>
    <property type="match status" value="1"/>
</dbReference>
<dbReference type="EMBL" id="MU157827">
    <property type="protein sequence ID" value="KAF9533926.1"/>
    <property type="molecule type" value="Genomic_DNA"/>
</dbReference>
<dbReference type="SMART" id="SM00066">
    <property type="entry name" value="GAL4"/>
    <property type="match status" value="1"/>
</dbReference>
<evidence type="ECO:0000313" key="6">
    <source>
        <dbReference type="EMBL" id="KAF9533926.1"/>
    </source>
</evidence>
<dbReference type="GO" id="GO:0003677">
    <property type="term" value="F:DNA binding"/>
    <property type="evidence" value="ECO:0007669"/>
    <property type="project" value="InterPro"/>
</dbReference>
<dbReference type="Gene3D" id="4.10.240.10">
    <property type="entry name" value="Zn(2)-C6 fungal-type DNA-binding domain"/>
    <property type="match status" value="1"/>
</dbReference>
<evidence type="ECO:0000259" key="4">
    <source>
        <dbReference type="SMART" id="SM00066"/>
    </source>
</evidence>
<comment type="caution">
    <text evidence="6">The sequence shown here is derived from an EMBL/GenBank/DDBJ whole genome shotgun (WGS) entry which is preliminary data.</text>
</comment>
<feature type="domain" description="Zn(2)-C6 fungal-type" evidence="4">
    <location>
        <begin position="24"/>
        <end position="69"/>
    </location>
</feature>
<feature type="non-terminal residue" evidence="6">
    <location>
        <position position="716"/>
    </location>
</feature>
<accession>A0A9P6JUX6</accession>
<keyword evidence="1" id="KW-0479">Metal-binding</keyword>
<dbReference type="InterPro" id="IPR036864">
    <property type="entry name" value="Zn2-C6_fun-type_DNA-bd_sf"/>
</dbReference>
<feature type="domain" description="Xylanolytic transcriptional activator regulatory" evidence="5">
    <location>
        <begin position="363"/>
        <end position="435"/>
    </location>
</feature>
<dbReference type="SUPFAM" id="SSF57701">
    <property type="entry name" value="Zn2/Cys6 DNA-binding domain"/>
    <property type="match status" value="1"/>
</dbReference>
<evidence type="ECO:0000256" key="3">
    <source>
        <dbReference type="SAM" id="MobiDB-lite"/>
    </source>
</evidence>
<name>A0A9P6JUX6_9AGAR</name>
<keyword evidence="7" id="KW-1185">Reference proteome</keyword>
<evidence type="ECO:0000256" key="2">
    <source>
        <dbReference type="ARBA" id="ARBA00023242"/>
    </source>
</evidence>
<dbReference type="OrthoDB" id="4456959at2759"/>
<dbReference type="GO" id="GO:0006351">
    <property type="term" value="P:DNA-templated transcription"/>
    <property type="evidence" value="ECO:0007669"/>
    <property type="project" value="InterPro"/>
</dbReference>
<evidence type="ECO:0000313" key="7">
    <source>
        <dbReference type="Proteomes" id="UP000807306"/>
    </source>
</evidence>
<evidence type="ECO:0000259" key="5">
    <source>
        <dbReference type="SMART" id="SM00906"/>
    </source>
</evidence>
<protein>
    <submittedName>
        <fullName evidence="6">Fungal-specific transcription factor domain-containing protein</fullName>
    </submittedName>
</protein>
<dbReference type="AlphaFoldDB" id="A0A9P6JUX6"/>
<feature type="region of interest" description="Disordered" evidence="3">
    <location>
        <begin position="1"/>
        <end position="20"/>
    </location>
</feature>
<feature type="region of interest" description="Disordered" evidence="3">
    <location>
        <begin position="660"/>
        <end position="716"/>
    </location>
</feature>
<proteinExistence type="predicted"/>